<comment type="similarity">
    <text evidence="1 6">Belongs to the FHY3/FAR1 family.</text>
</comment>
<evidence type="ECO:0000313" key="8">
    <source>
        <dbReference type="EMBL" id="KAF8396227.1"/>
    </source>
</evidence>
<comment type="caution">
    <text evidence="8">The sequence shown here is derived from an EMBL/GenBank/DDBJ whole genome shotgun (WGS) entry which is preliminary data.</text>
</comment>
<comment type="subcellular location">
    <subcellularLocation>
        <location evidence="6">Nucleus</location>
    </subcellularLocation>
</comment>
<evidence type="ECO:0000256" key="3">
    <source>
        <dbReference type="ARBA" id="ARBA00022771"/>
    </source>
</evidence>
<keyword evidence="6" id="KW-0539">Nucleus</keyword>
<gene>
    <name evidence="8" type="ORF">HHK36_017841</name>
</gene>
<name>A0A835DCY8_TETSI</name>
<dbReference type="InterPro" id="IPR031052">
    <property type="entry name" value="FHY3/FAR1"/>
</dbReference>
<dbReference type="OrthoDB" id="1643882at2759"/>
<organism evidence="8 9">
    <name type="scientific">Tetracentron sinense</name>
    <name type="common">Spur-leaf</name>
    <dbReference type="NCBI Taxonomy" id="13715"/>
    <lineage>
        <taxon>Eukaryota</taxon>
        <taxon>Viridiplantae</taxon>
        <taxon>Streptophyta</taxon>
        <taxon>Embryophyta</taxon>
        <taxon>Tracheophyta</taxon>
        <taxon>Spermatophyta</taxon>
        <taxon>Magnoliopsida</taxon>
        <taxon>Trochodendrales</taxon>
        <taxon>Trochodendraceae</taxon>
        <taxon>Tetracentron</taxon>
    </lineage>
</organism>
<evidence type="ECO:0000259" key="7">
    <source>
        <dbReference type="PROSITE" id="PS50966"/>
    </source>
</evidence>
<evidence type="ECO:0000256" key="2">
    <source>
        <dbReference type="ARBA" id="ARBA00022723"/>
    </source>
</evidence>
<accession>A0A835DCY8</accession>
<dbReference type="Pfam" id="PF03101">
    <property type="entry name" value="FAR1"/>
    <property type="match status" value="1"/>
</dbReference>
<comment type="function">
    <text evidence="6">Putative transcription activator involved in regulating light control of development.</text>
</comment>
<dbReference type="Pfam" id="PF10551">
    <property type="entry name" value="MULE"/>
    <property type="match status" value="1"/>
</dbReference>
<dbReference type="OMA" id="HTISTCQ"/>
<evidence type="ECO:0000313" key="9">
    <source>
        <dbReference type="Proteomes" id="UP000655225"/>
    </source>
</evidence>
<dbReference type="AlphaFoldDB" id="A0A835DCY8"/>
<proteinExistence type="inferred from homology"/>
<dbReference type="PROSITE" id="PS50966">
    <property type="entry name" value="ZF_SWIM"/>
    <property type="match status" value="1"/>
</dbReference>
<keyword evidence="4 6" id="KW-0862">Zinc</keyword>
<keyword evidence="9" id="KW-1185">Reference proteome</keyword>
<dbReference type="GO" id="GO:0008270">
    <property type="term" value="F:zinc ion binding"/>
    <property type="evidence" value="ECO:0007669"/>
    <property type="project" value="UniProtKB-UniRule"/>
</dbReference>
<keyword evidence="3 5" id="KW-0863">Zinc-finger</keyword>
<evidence type="ECO:0000256" key="6">
    <source>
        <dbReference type="RuleBase" id="RU367018"/>
    </source>
</evidence>
<dbReference type="InterPro" id="IPR018289">
    <property type="entry name" value="MULE_transposase_dom"/>
</dbReference>
<feature type="domain" description="SWIM-type" evidence="7">
    <location>
        <begin position="558"/>
        <end position="594"/>
    </location>
</feature>
<evidence type="ECO:0000256" key="4">
    <source>
        <dbReference type="ARBA" id="ARBA00022833"/>
    </source>
</evidence>
<evidence type="ECO:0000256" key="5">
    <source>
        <dbReference type="PROSITE-ProRule" id="PRU00325"/>
    </source>
</evidence>
<dbReference type="PANTHER" id="PTHR31669:SF283">
    <property type="entry name" value="PROTEIN FAR1-RELATED SEQUENCE"/>
    <property type="match status" value="1"/>
</dbReference>
<dbReference type="InterPro" id="IPR004330">
    <property type="entry name" value="FAR1_DNA_bnd_dom"/>
</dbReference>
<evidence type="ECO:0000256" key="1">
    <source>
        <dbReference type="ARBA" id="ARBA00005889"/>
    </source>
</evidence>
<dbReference type="SMART" id="SM00575">
    <property type="entry name" value="ZnF_PMZ"/>
    <property type="match status" value="1"/>
</dbReference>
<dbReference type="InterPro" id="IPR006564">
    <property type="entry name" value="Znf_PMZ"/>
</dbReference>
<dbReference type="GO" id="GO:0006355">
    <property type="term" value="P:regulation of DNA-templated transcription"/>
    <property type="evidence" value="ECO:0007669"/>
    <property type="project" value="UniProtKB-UniRule"/>
</dbReference>
<dbReference type="InterPro" id="IPR007527">
    <property type="entry name" value="Znf_SWIM"/>
</dbReference>
<keyword evidence="2 6" id="KW-0479">Metal-binding</keyword>
<sequence>MEMLIEEGVERNDRLDGECTTNFYPGDHELEEDYSIVEPFTTEGDSNRAPNVGMEFETKESAYEAYNLYAETIGFATKLKSSHARKSTSELYHVLYTCNKEGFSRRIEKTPDLPRPDLRSDCKARMRLKLTDSKKWKVVETIIEHNHPLNPSERFPISNKHLDGGSKRSSQSNYEARKMLTKSYPTLVVDSGGHENLPFWVKECYTCIDPSRWLKLGEGDSEAIHQFFSRMQFKNPAFFYVIDLDEEGCLRNVFWADARSRAACAYFGDIIMLDTTCLTNKYDMPLVYFLGVNHHGQSVLLGCGLLADETRESFIWLFKAWLKSVSGHLPNAIITDQCGSIQGATTEVFPEACHRLCLWHIMNKLPDKLGGLSDYKAVKKVLKNAVYDSKRVGDFEMAWENMINGYGLADNEWLRMVYENRQKWVPVFVKDTFYAGMSTSQRNETLNVFFDGFVYPKTSLKDFLDKYELVLQSNYKKEIQADFESFHTVPVLKFNCCFEGQLAKIYTKGIFNKFQAEVSGMSLCFNILQVKVDGPIITYMVKERSFAKDGSSLGPKTYEVHFNKTEVEVHCICRLFQFKGFLCRHALYVLNENDVDEVPCRYILSRWRKDFKHTCLDYCSSDVGIGNEVHRHNDLYIRIIQIVEEAAISEHTYEVALQALQETLFNLRNRNDLVVTDMQSGATPCSSSRNTRKRSESHVDKVCTQRNVACSSNNSNACESSGMNELLVIPQTSITRCTRASDPLQVTKRVCPTGQISESSSERNIAITEEINVAKAKGEMCSICKEPGHTISTCQKEQFDPTELRIGNQFCTQHIIQQRGQFDSTTELRVGNQSGTQQNFQQRV</sequence>
<dbReference type="EMBL" id="JABCRI010000012">
    <property type="protein sequence ID" value="KAF8396227.1"/>
    <property type="molecule type" value="Genomic_DNA"/>
</dbReference>
<protein>
    <recommendedName>
        <fullName evidence="6">Protein FAR1-RELATED SEQUENCE</fullName>
    </recommendedName>
</protein>
<dbReference type="Pfam" id="PF04434">
    <property type="entry name" value="SWIM"/>
    <property type="match status" value="1"/>
</dbReference>
<dbReference type="Proteomes" id="UP000655225">
    <property type="component" value="Unassembled WGS sequence"/>
</dbReference>
<dbReference type="PANTHER" id="PTHR31669">
    <property type="entry name" value="PROTEIN FAR1-RELATED SEQUENCE 10-RELATED"/>
    <property type="match status" value="1"/>
</dbReference>
<reference evidence="8 9" key="1">
    <citation type="submission" date="2020-04" db="EMBL/GenBank/DDBJ databases">
        <title>Plant Genome Project.</title>
        <authorList>
            <person name="Zhang R.-G."/>
        </authorList>
    </citation>
    <scope>NUCLEOTIDE SEQUENCE [LARGE SCALE GENOMIC DNA]</scope>
    <source>
        <strain evidence="8">YNK0</strain>
        <tissue evidence="8">Leaf</tissue>
    </source>
</reference>
<dbReference type="GO" id="GO:0005634">
    <property type="term" value="C:nucleus"/>
    <property type="evidence" value="ECO:0007669"/>
    <property type="project" value="UniProtKB-SubCell"/>
</dbReference>